<evidence type="ECO:0000259" key="5">
    <source>
        <dbReference type="SMART" id="SM00244"/>
    </source>
</evidence>
<dbReference type="InterPro" id="IPR001107">
    <property type="entry name" value="Band_7"/>
</dbReference>
<dbReference type="Pfam" id="PF15975">
    <property type="entry name" value="Flot"/>
    <property type="match status" value="1"/>
</dbReference>
<evidence type="ECO:0000313" key="6">
    <source>
        <dbReference type="EMBL" id="MBO1264641.1"/>
    </source>
</evidence>
<organism evidence="6 7">
    <name type="scientific">Proteiniclasticum aestuarii</name>
    <dbReference type="NCBI Taxonomy" id="2817862"/>
    <lineage>
        <taxon>Bacteria</taxon>
        <taxon>Bacillati</taxon>
        <taxon>Bacillota</taxon>
        <taxon>Clostridia</taxon>
        <taxon>Eubacteriales</taxon>
        <taxon>Clostridiaceae</taxon>
        <taxon>Proteiniclasticum</taxon>
    </lineage>
</organism>
<dbReference type="AlphaFoldDB" id="A0A939HAV3"/>
<dbReference type="SMART" id="SM00244">
    <property type="entry name" value="PHB"/>
    <property type="match status" value="1"/>
</dbReference>
<keyword evidence="4" id="KW-0175">Coiled coil</keyword>
<keyword evidence="7" id="KW-1185">Reference proteome</keyword>
<dbReference type="SUPFAM" id="SSF117892">
    <property type="entry name" value="Band 7/SPFH domain"/>
    <property type="match status" value="1"/>
</dbReference>
<dbReference type="Pfam" id="PF01145">
    <property type="entry name" value="Band_7"/>
    <property type="match status" value="1"/>
</dbReference>
<evidence type="ECO:0000256" key="1">
    <source>
        <dbReference type="ARBA" id="ARBA00004370"/>
    </source>
</evidence>
<comment type="caution">
    <text evidence="6">The sequence shown here is derived from an EMBL/GenBank/DDBJ whole genome shotgun (WGS) entry which is preliminary data.</text>
</comment>
<dbReference type="GO" id="GO:0005886">
    <property type="term" value="C:plasma membrane"/>
    <property type="evidence" value="ECO:0007669"/>
    <property type="project" value="TreeGrafter"/>
</dbReference>
<dbReference type="EMBL" id="JAFNJU010000004">
    <property type="protein sequence ID" value="MBO1264641.1"/>
    <property type="molecule type" value="Genomic_DNA"/>
</dbReference>
<dbReference type="GO" id="GO:0002020">
    <property type="term" value="F:protease binding"/>
    <property type="evidence" value="ECO:0007669"/>
    <property type="project" value="TreeGrafter"/>
</dbReference>
<proteinExistence type="inferred from homology"/>
<evidence type="ECO:0000256" key="4">
    <source>
        <dbReference type="SAM" id="Coils"/>
    </source>
</evidence>
<feature type="coiled-coil region" evidence="4">
    <location>
        <begin position="181"/>
        <end position="327"/>
    </location>
</feature>
<dbReference type="GO" id="GO:0072659">
    <property type="term" value="P:protein localization to plasma membrane"/>
    <property type="evidence" value="ECO:0007669"/>
    <property type="project" value="TreeGrafter"/>
</dbReference>
<comment type="subcellular location">
    <subcellularLocation>
        <location evidence="1">Membrane</location>
    </subcellularLocation>
</comment>
<accession>A0A939HAV3</accession>
<evidence type="ECO:0000256" key="2">
    <source>
        <dbReference type="ARBA" id="ARBA00007161"/>
    </source>
</evidence>
<name>A0A939HAV3_9CLOT</name>
<evidence type="ECO:0000313" key="7">
    <source>
        <dbReference type="Proteomes" id="UP000664218"/>
    </source>
</evidence>
<dbReference type="InterPro" id="IPR027705">
    <property type="entry name" value="Flotillin_fam"/>
</dbReference>
<dbReference type="InterPro" id="IPR036013">
    <property type="entry name" value="Band_7/SPFH_dom_sf"/>
</dbReference>
<evidence type="ECO:0000256" key="3">
    <source>
        <dbReference type="ARBA" id="ARBA00023136"/>
    </source>
</evidence>
<comment type="similarity">
    <text evidence="2">Belongs to the band 7/mec-2 family. Flotillin subfamily.</text>
</comment>
<feature type="domain" description="Band 7" evidence="5">
    <location>
        <begin position="1"/>
        <end position="177"/>
    </location>
</feature>
<keyword evidence="3" id="KW-0472">Membrane</keyword>
<dbReference type="Proteomes" id="UP000664218">
    <property type="component" value="Unassembled WGS sequence"/>
</dbReference>
<sequence>MTGYVKASTDEMIIISGYKRNPKYITGRATIKFPFLERKDRLTLQVVKIDVKTEKPVPTNEFIDVSVDSVVVAKISDDPELVKLASQNFLNKNEDYIMNMVMDVLEGNIREIIGTMTLRDMISDRQAFADKVQKNAVPDMQKMGIEIVSFNVQNFWDENGIIADLGVENTARIKRDASIVRAESERDVKIAQAKANKQSNDEEVKSMQEIAEKQHELDIKIAELKQSADTKKAEADAAYEIQKENQRKLIEIASANANLARQEKEIELQEREVRIEEQRLDAQIKKKAEAESYARGKIADAELYETTNKAKAEIEKAKADRVAKEEEAIGIKAINLAEAEGIKAKGLAEAEGIDKKAEAMAKMKEAAILEMFFDALPEIAKNVASPLNNVDSITMYGSGNTAKMVEDITKATTQVTTGLSDGLGFDVRSMLAGFLGGNIGSKLTTKELSEETLNKLKETSSLVIKDNEVDENKAEE</sequence>
<protein>
    <submittedName>
        <fullName evidence="6">Flotillin family protein</fullName>
    </submittedName>
</protein>
<dbReference type="PANTHER" id="PTHR13806">
    <property type="entry name" value="FLOTILLIN-RELATED"/>
    <property type="match status" value="1"/>
</dbReference>
<gene>
    <name evidence="6" type="ORF">J3A84_06325</name>
</gene>
<reference evidence="6" key="1">
    <citation type="submission" date="2021-03" db="EMBL/GenBank/DDBJ databases">
        <title>Proteiniclasticum marinus sp. nov., isolated from tidal flat sediment.</title>
        <authorList>
            <person name="Namirimu T."/>
            <person name="Yang J.-A."/>
            <person name="Yang S.-H."/>
            <person name="Kim Y.-J."/>
            <person name="Kwon K.K."/>
        </authorList>
    </citation>
    <scope>NUCLEOTIDE SEQUENCE</scope>
    <source>
        <strain evidence="6">SCR006</strain>
    </source>
</reference>
<dbReference type="InterPro" id="IPR031905">
    <property type="entry name" value="Flotillin_C"/>
</dbReference>
<dbReference type="Gene3D" id="3.30.479.30">
    <property type="entry name" value="Band 7 domain"/>
    <property type="match status" value="1"/>
</dbReference>
<dbReference type="PANTHER" id="PTHR13806:SF46">
    <property type="entry name" value="FLOTILLIN-1-RELATED"/>
    <property type="match status" value="1"/>
</dbReference>
<dbReference type="CDD" id="cd03399">
    <property type="entry name" value="SPFH_flotillin"/>
    <property type="match status" value="1"/>
</dbReference>